<dbReference type="AlphaFoldDB" id="D8PGK3"/>
<keyword evidence="1" id="KW-1133">Transmembrane helix</keyword>
<feature type="transmembrane region" description="Helical" evidence="1">
    <location>
        <begin position="20"/>
        <end position="43"/>
    </location>
</feature>
<keyword evidence="1" id="KW-0472">Membrane</keyword>
<sequence length="215" mass="23184">MGAGLAMSVKLIQSAYAWRLLGYGVGLAGAGGLLSWLWLMWLVAHAEGVPPTEVGKADVVVALAGSPDRTVYAQTLVAQGLAPDSMSTLLDPFCLRAQGSRSACATAVRNTIDEAVALRRIFARERFTKVIVVTSRYHLARARGVFDIIFAGGDTTVHVVSPSGERISGPRMRREALSYLPSLFGAVMARMVPAFYEWLVRNQPVCPDPAVRPIE</sequence>
<dbReference type="SUPFAM" id="SSF142764">
    <property type="entry name" value="YgbK-like"/>
    <property type="match status" value="1"/>
</dbReference>
<evidence type="ECO:0000313" key="4">
    <source>
        <dbReference type="Proteomes" id="UP000001660"/>
    </source>
</evidence>
<keyword evidence="1" id="KW-0812">Transmembrane</keyword>
<reference evidence="3 4" key="1">
    <citation type="journal article" date="2010" name="Proc. Natl. Acad. Sci. U.S.A.">
        <title>A Nitrospira metagenome illuminates the physiology and evolution of globally important nitrite-oxidizing bacteria.</title>
        <authorList>
            <person name="Lucker S."/>
            <person name="Wagner M."/>
            <person name="Maixner F."/>
            <person name="Pelletier E."/>
            <person name="Koch H."/>
            <person name="Vacherie B."/>
            <person name="Rattei T."/>
            <person name="Sinninghe Damste J."/>
            <person name="Spieck E."/>
            <person name="Le Paslier D."/>
            <person name="Daims H."/>
        </authorList>
    </citation>
    <scope>NUCLEOTIDE SEQUENCE [LARGE SCALE GENOMIC DNA]</scope>
</reference>
<evidence type="ECO:0000259" key="2">
    <source>
        <dbReference type="Pfam" id="PF02698"/>
    </source>
</evidence>
<dbReference type="InterPro" id="IPR003848">
    <property type="entry name" value="DUF218"/>
</dbReference>
<proteinExistence type="predicted"/>
<evidence type="ECO:0000313" key="3">
    <source>
        <dbReference type="EMBL" id="CBK42390.1"/>
    </source>
</evidence>
<keyword evidence="4" id="KW-1185">Reference proteome</keyword>
<gene>
    <name evidence="3" type="ORF">NIDE2684</name>
</gene>
<dbReference type="Pfam" id="PF02698">
    <property type="entry name" value="DUF218"/>
    <property type="match status" value="1"/>
</dbReference>
<dbReference type="eggNOG" id="COG1434">
    <property type="taxonomic scope" value="Bacteria"/>
</dbReference>
<dbReference type="KEGG" id="nde:NIDE2684"/>
<evidence type="ECO:0000256" key="1">
    <source>
        <dbReference type="SAM" id="Phobius"/>
    </source>
</evidence>
<accession>D8PGK3</accession>
<dbReference type="EMBL" id="FP929003">
    <property type="protein sequence ID" value="CBK42390.1"/>
    <property type="molecule type" value="Genomic_DNA"/>
</dbReference>
<name>D8PGK3_9BACT</name>
<protein>
    <recommendedName>
        <fullName evidence="2">DUF218 domain-containing protein</fullName>
    </recommendedName>
</protein>
<dbReference type="HOGENOM" id="CLU_1281244_0_0_0"/>
<organism evidence="3 4">
    <name type="scientific">Nitrospira defluvii</name>
    <dbReference type="NCBI Taxonomy" id="330214"/>
    <lineage>
        <taxon>Bacteria</taxon>
        <taxon>Pseudomonadati</taxon>
        <taxon>Nitrospirota</taxon>
        <taxon>Nitrospiria</taxon>
        <taxon>Nitrospirales</taxon>
        <taxon>Nitrospiraceae</taxon>
        <taxon>Nitrospira</taxon>
    </lineage>
</organism>
<dbReference type="STRING" id="330214.NIDE2684"/>
<feature type="domain" description="DUF218" evidence="2">
    <location>
        <begin position="105"/>
        <end position="178"/>
    </location>
</feature>
<dbReference type="OrthoDB" id="4772924at2"/>
<dbReference type="Proteomes" id="UP000001660">
    <property type="component" value="Chromosome"/>
</dbReference>